<dbReference type="SUPFAM" id="SSF53955">
    <property type="entry name" value="Lysozyme-like"/>
    <property type="match status" value="2"/>
</dbReference>
<dbReference type="InterPro" id="IPR002196">
    <property type="entry name" value="Glyco_hydro_24"/>
</dbReference>
<dbReference type="Gene3D" id="1.10.530.40">
    <property type="match status" value="1"/>
</dbReference>
<dbReference type="eggNOG" id="COG3772">
    <property type="taxonomic scope" value="Bacteria"/>
</dbReference>
<sequence>MGSYKNSLSISDAGVKRIAEHEGTIDGLYNDPSKYCTYGVGHLVRKSECFMLAGANSDEQLKKSIQKQWPGKSYETTYVPRTIVTSENFAKIKEAATRNAQEYFAQRQHKKSFVNLASADQERIKTHAEAAIKEETDLLPFVATDQFKKDLQSYETTVNSGVTGVALTQGMFDALVSFVYNVGKGAFNSSQLLKKINENIFMSGDDMKKREEAIKEIEEEFLKWNKSGGSVLKGLTTRRQDEADRFLSQARQSLETLKMTQNLKK</sequence>
<gene>
    <name evidence="5" type="ORF">NIDE1980</name>
</gene>
<dbReference type="AlphaFoldDB" id="D8PEP5"/>
<evidence type="ECO:0000256" key="3">
    <source>
        <dbReference type="ARBA" id="ARBA00023200"/>
    </source>
</evidence>
<keyword evidence="4" id="KW-0378">Hydrolase</keyword>
<dbReference type="InterPro" id="IPR023347">
    <property type="entry name" value="Lysozyme_dom_sf"/>
</dbReference>
<dbReference type="CDD" id="cd00737">
    <property type="entry name" value="lyz_endolysin_autolysin"/>
    <property type="match status" value="1"/>
</dbReference>
<dbReference type="InterPro" id="IPR023346">
    <property type="entry name" value="Lysozyme-like_dom_sf"/>
</dbReference>
<dbReference type="CAZy" id="GH24">
    <property type="family name" value="Glycoside Hydrolase Family 24"/>
</dbReference>
<comment type="similarity">
    <text evidence="4">Belongs to the glycosyl hydrolase 24 family.</text>
</comment>
<dbReference type="GO" id="GO:0009253">
    <property type="term" value="P:peptidoglycan catabolic process"/>
    <property type="evidence" value="ECO:0007669"/>
    <property type="project" value="InterPro"/>
</dbReference>
<dbReference type="EC" id="3.2.1.17" evidence="4"/>
<keyword evidence="6" id="KW-1185">Reference proteome</keyword>
<dbReference type="GO" id="GO:0031640">
    <property type="term" value="P:killing of cells of another organism"/>
    <property type="evidence" value="ECO:0007669"/>
    <property type="project" value="UniProtKB-KW"/>
</dbReference>
<proteinExistence type="inferred from homology"/>
<name>D8PEP5_9BACT</name>
<keyword evidence="2 4" id="KW-0081">Bacteriolytic enzyme</keyword>
<dbReference type="GO" id="GO:0003796">
    <property type="term" value="F:lysozyme activity"/>
    <property type="evidence" value="ECO:0007669"/>
    <property type="project" value="UniProtKB-EC"/>
</dbReference>
<dbReference type="EMBL" id="FP929003">
    <property type="protein sequence ID" value="CBK41704.1"/>
    <property type="molecule type" value="Genomic_DNA"/>
</dbReference>
<dbReference type="Proteomes" id="UP000001660">
    <property type="component" value="Chromosome"/>
</dbReference>
<comment type="catalytic activity">
    <reaction evidence="4">
        <text>Hydrolysis of (1-&gt;4)-beta-linkages between N-acetylmuramic acid and N-acetyl-D-glucosamine residues in a peptidoglycan and between N-acetyl-D-glucosamine residues in chitodextrins.</text>
        <dbReference type="EC" id="3.2.1.17"/>
    </reaction>
</comment>
<evidence type="ECO:0000313" key="5">
    <source>
        <dbReference type="EMBL" id="CBK41704.1"/>
    </source>
</evidence>
<dbReference type="PANTHER" id="PTHR38107:SF3">
    <property type="entry name" value="LYSOZYME RRRD-RELATED"/>
    <property type="match status" value="1"/>
</dbReference>
<organism evidence="5 6">
    <name type="scientific">Nitrospira defluvii</name>
    <dbReference type="NCBI Taxonomy" id="330214"/>
    <lineage>
        <taxon>Bacteria</taxon>
        <taxon>Pseudomonadati</taxon>
        <taxon>Nitrospirota</taxon>
        <taxon>Nitrospiria</taxon>
        <taxon>Nitrospirales</taxon>
        <taxon>Nitrospiraceae</taxon>
        <taxon>Nitrospira</taxon>
    </lineage>
</organism>
<dbReference type="KEGG" id="nde:NIDE1980"/>
<keyword evidence="3" id="KW-1035">Host cytoplasm</keyword>
<evidence type="ECO:0000256" key="2">
    <source>
        <dbReference type="ARBA" id="ARBA00022638"/>
    </source>
</evidence>
<accession>D8PEP5</accession>
<dbReference type="PANTHER" id="PTHR38107">
    <property type="match status" value="1"/>
</dbReference>
<keyword evidence="1 4" id="KW-0929">Antimicrobial</keyword>
<reference evidence="5 6" key="1">
    <citation type="journal article" date="2010" name="Proc. Natl. Acad. Sci. U.S.A.">
        <title>A Nitrospira metagenome illuminates the physiology and evolution of globally important nitrite-oxidizing bacteria.</title>
        <authorList>
            <person name="Lucker S."/>
            <person name="Wagner M."/>
            <person name="Maixner F."/>
            <person name="Pelletier E."/>
            <person name="Koch H."/>
            <person name="Vacherie B."/>
            <person name="Rattei T."/>
            <person name="Sinninghe Damste J."/>
            <person name="Spieck E."/>
            <person name="Le Paslier D."/>
            <person name="Daims H."/>
        </authorList>
    </citation>
    <scope>NUCLEOTIDE SEQUENCE [LARGE SCALE GENOMIC DNA]</scope>
</reference>
<dbReference type="HOGENOM" id="CLU_972399_0_0_0"/>
<evidence type="ECO:0000256" key="4">
    <source>
        <dbReference type="RuleBase" id="RU003788"/>
    </source>
</evidence>
<evidence type="ECO:0000256" key="1">
    <source>
        <dbReference type="ARBA" id="ARBA00022529"/>
    </source>
</evidence>
<dbReference type="InterPro" id="IPR051018">
    <property type="entry name" value="Bacteriophage_GH24"/>
</dbReference>
<dbReference type="InterPro" id="IPR033907">
    <property type="entry name" value="Endolysin_autolysin"/>
</dbReference>
<dbReference type="GO" id="GO:0016998">
    <property type="term" value="P:cell wall macromolecule catabolic process"/>
    <property type="evidence" value="ECO:0007669"/>
    <property type="project" value="InterPro"/>
</dbReference>
<evidence type="ECO:0000313" key="6">
    <source>
        <dbReference type="Proteomes" id="UP000001660"/>
    </source>
</evidence>
<dbReference type="Pfam" id="PF00959">
    <property type="entry name" value="Phage_lysozyme"/>
    <property type="match status" value="1"/>
</dbReference>
<protein>
    <recommendedName>
        <fullName evidence="4">Lysozyme</fullName>
        <ecNumber evidence="4">3.2.1.17</ecNumber>
    </recommendedName>
</protein>
<keyword evidence="4" id="KW-0326">Glycosidase</keyword>
<dbReference type="GO" id="GO:0042742">
    <property type="term" value="P:defense response to bacterium"/>
    <property type="evidence" value="ECO:0007669"/>
    <property type="project" value="UniProtKB-KW"/>
</dbReference>
<dbReference type="STRING" id="330214.NIDE1980"/>